<evidence type="ECO:0000259" key="5">
    <source>
        <dbReference type="PROSITE" id="PS50045"/>
    </source>
</evidence>
<dbReference type="RefSeq" id="WP_255433776.1">
    <property type="nucleotide sequence ID" value="NZ_JAPYYP010000003.1"/>
</dbReference>
<sequence length="116" mass="13352">MDRLISQETLEILSGYAWPGNVRQLENVIERLVITTDSIIHPRDLPDLIHQHTKERLPDPPFSSLDEALREVERQMVVRSYQKCGSSRKVAADLNVSQTRASRLIRKYCGHRADSE</sequence>
<accession>A0A9X3TN88</accession>
<dbReference type="PROSITE" id="PS00688">
    <property type="entry name" value="SIGMA54_INTERACT_3"/>
    <property type="match status" value="1"/>
</dbReference>
<keyword evidence="4" id="KW-0804">Transcription</keyword>
<evidence type="ECO:0000256" key="3">
    <source>
        <dbReference type="ARBA" id="ARBA00023015"/>
    </source>
</evidence>
<proteinExistence type="predicted"/>
<evidence type="ECO:0000256" key="1">
    <source>
        <dbReference type="ARBA" id="ARBA00022741"/>
    </source>
</evidence>
<dbReference type="EMBL" id="JAPYYP010000003">
    <property type="protein sequence ID" value="MDA5107639.1"/>
    <property type="molecule type" value="Genomic_DNA"/>
</dbReference>
<feature type="domain" description="Sigma-54 factor interaction" evidence="5">
    <location>
        <begin position="1"/>
        <end position="34"/>
    </location>
</feature>
<dbReference type="GO" id="GO:0003677">
    <property type="term" value="F:DNA binding"/>
    <property type="evidence" value="ECO:0007669"/>
    <property type="project" value="UniProtKB-KW"/>
</dbReference>
<dbReference type="InterPro" id="IPR025944">
    <property type="entry name" value="Sigma_54_int_dom_CS"/>
</dbReference>
<dbReference type="Proteomes" id="UP001151071">
    <property type="component" value="Unassembled WGS sequence"/>
</dbReference>
<keyword evidence="1" id="KW-0547">Nucleotide-binding</keyword>
<dbReference type="InterPro" id="IPR002078">
    <property type="entry name" value="Sigma_54_int"/>
</dbReference>
<dbReference type="GO" id="GO:0006355">
    <property type="term" value="P:regulation of DNA-templated transcription"/>
    <property type="evidence" value="ECO:0007669"/>
    <property type="project" value="InterPro"/>
</dbReference>
<reference evidence="6" key="1">
    <citation type="submission" date="2022-12" db="EMBL/GenBank/DDBJ databases">
        <title>Draft genome sequence of the thermophilic strain Brevibacillus thermoruber HT42, isolated from Los Humeros, Puebla, Mexico, with biotechnological potential.</title>
        <authorList>
            <person name="Lara Sanchez J."/>
            <person name="Solis Palacios R."/>
            <person name="Bustos Baena A.S."/>
            <person name="Ruz Baez A.E."/>
            <person name="Espinosa Luna G."/>
            <person name="Oliart Ros R.M."/>
        </authorList>
    </citation>
    <scope>NUCLEOTIDE SEQUENCE</scope>
    <source>
        <strain evidence="6">HT42</strain>
    </source>
</reference>
<dbReference type="InterPro" id="IPR058031">
    <property type="entry name" value="AAA_lid_NorR"/>
</dbReference>
<dbReference type="PANTHER" id="PTHR32071:SF57">
    <property type="entry name" value="C4-DICARBOXYLATE TRANSPORT TRANSCRIPTIONAL REGULATORY PROTEIN DCTD"/>
    <property type="match status" value="1"/>
</dbReference>
<dbReference type="InterPro" id="IPR030828">
    <property type="entry name" value="HTH_TyrR"/>
</dbReference>
<comment type="caution">
    <text evidence="6">The sequence shown here is derived from an EMBL/GenBank/DDBJ whole genome shotgun (WGS) entry which is preliminary data.</text>
</comment>
<evidence type="ECO:0000313" key="6">
    <source>
        <dbReference type="EMBL" id="MDA5107639.1"/>
    </source>
</evidence>
<dbReference type="InterPro" id="IPR009057">
    <property type="entry name" value="Homeodomain-like_sf"/>
</dbReference>
<evidence type="ECO:0000313" key="7">
    <source>
        <dbReference type="Proteomes" id="UP001151071"/>
    </source>
</evidence>
<keyword evidence="3" id="KW-0805">Transcription regulation</keyword>
<dbReference type="Pfam" id="PF25601">
    <property type="entry name" value="AAA_lid_14"/>
    <property type="match status" value="1"/>
</dbReference>
<name>A0A9X3TN88_9BACL</name>
<dbReference type="Gene3D" id="1.10.8.60">
    <property type="match status" value="1"/>
</dbReference>
<dbReference type="Gene3D" id="1.10.10.60">
    <property type="entry name" value="Homeodomain-like"/>
    <property type="match status" value="1"/>
</dbReference>
<dbReference type="Pfam" id="PF18024">
    <property type="entry name" value="HTH_50"/>
    <property type="match status" value="1"/>
</dbReference>
<dbReference type="PROSITE" id="PS50045">
    <property type="entry name" value="SIGMA54_INTERACT_4"/>
    <property type="match status" value="1"/>
</dbReference>
<dbReference type="AlphaFoldDB" id="A0A9X3TN88"/>
<organism evidence="6 7">
    <name type="scientific">Brevibacillus thermoruber</name>
    <dbReference type="NCBI Taxonomy" id="33942"/>
    <lineage>
        <taxon>Bacteria</taxon>
        <taxon>Bacillati</taxon>
        <taxon>Bacillota</taxon>
        <taxon>Bacilli</taxon>
        <taxon>Bacillales</taxon>
        <taxon>Paenibacillaceae</taxon>
        <taxon>Brevibacillus</taxon>
    </lineage>
</organism>
<dbReference type="SUPFAM" id="SSF52540">
    <property type="entry name" value="P-loop containing nucleoside triphosphate hydrolases"/>
    <property type="match status" value="1"/>
</dbReference>
<dbReference type="SUPFAM" id="SSF46689">
    <property type="entry name" value="Homeodomain-like"/>
    <property type="match status" value="1"/>
</dbReference>
<protein>
    <recommendedName>
        <fullName evidence="5">Sigma-54 factor interaction domain-containing protein</fullName>
    </recommendedName>
</protein>
<evidence type="ECO:0000256" key="4">
    <source>
        <dbReference type="ARBA" id="ARBA00023163"/>
    </source>
</evidence>
<evidence type="ECO:0000256" key="2">
    <source>
        <dbReference type="ARBA" id="ARBA00022840"/>
    </source>
</evidence>
<keyword evidence="2" id="KW-0067">ATP-binding</keyword>
<dbReference type="InterPro" id="IPR027417">
    <property type="entry name" value="P-loop_NTPase"/>
</dbReference>
<dbReference type="GO" id="GO:0005524">
    <property type="term" value="F:ATP binding"/>
    <property type="evidence" value="ECO:0007669"/>
    <property type="project" value="UniProtKB-KW"/>
</dbReference>
<keyword evidence="7" id="KW-1185">Reference proteome</keyword>
<dbReference type="PANTHER" id="PTHR32071">
    <property type="entry name" value="TRANSCRIPTIONAL REGULATORY PROTEIN"/>
    <property type="match status" value="1"/>
</dbReference>
<gene>
    <name evidence="6" type="ORF">O3V59_04645</name>
</gene>